<name>A0ABS1C0N2_9BACT</name>
<dbReference type="RefSeq" id="WP_200504868.1">
    <property type="nucleotide sequence ID" value="NZ_JAEHFX010000002.1"/>
</dbReference>
<evidence type="ECO:0008006" key="3">
    <source>
        <dbReference type="Google" id="ProtNLM"/>
    </source>
</evidence>
<keyword evidence="2" id="KW-1185">Reference proteome</keyword>
<gene>
    <name evidence="1" type="ORF">I5M27_04105</name>
</gene>
<sequence>MKFAILIFIHLALASLLSCNKSKLSNPIEKKEDAEFEGINITDISVTEFKNQKLTMPSNEKSNYLISFKAANLSPYPITVRTLKDSSCVDIGMEVYEKGKEPWNSFINVFQSDFYKTIYLGQNPTQLYYPVAFPLGYKTDADSILYSVKFYRQFNDTIVSDRIYINFMLKPAQNGIQVKLSKKQ</sequence>
<evidence type="ECO:0000313" key="2">
    <source>
        <dbReference type="Proteomes" id="UP000644147"/>
    </source>
</evidence>
<proteinExistence type="predicted"/>
<organism evidence="1 2">
    <name type="scientific">Adhaeribacter terrigena</name>
    <dbReference type="NCBI Taxonomy" id="2793070"/>
    <lineage>
        <taxon>Bacteria</taxon>
        <taxon>Pseudomonadati</taxon>
        <taxon>Bacteroidota</taxon>
        <taxon>Cytophagia</taxon>
        <taxon>Cytophagales</taxon>
        <taxon>Hymenobacteraceae</taxon>
        <taxon>Adhaeribacter</taxon>
    </lineage>
</organism>
<dbReference type="Proteomes" id="UP000644147">
    <property type="component" value="Unassembled WGS sequence"/>
</dbReference>
<comment type="caution">
    <text evidence="1">The sequence shown here is derived from an EMBL/GenBank/DDBJ whole genome shotgun (WGS) entry which is preliminary data.</text>
</comment>
<dbReference type="PROSITE" id="PS51257">
    <property type="entry name" value="PROKAR_LIPOPROTEIN"/>
    <property type="match status" value="1"/>
</dbReference>
<dbReference type="EMBL" id="JAEHFX010000002">
    <property type="protein sequence ID" value="MBK0402153.1"/>
    <property type="molecule type" value="Genomic_DNA"/>
</dbReference>
<accession>A0ABS1C0N2</accession>
<reference evidence="1 2" key="1">
    <citation type="submission" date="2020-12" db="EMBL/GenBank/DDBJ databases">
        <title>Bacterial novel species Adhaeribacter sp. BT258 isolated from soil.</title>
        <authorList>
            <person name="Jung H.-Y."/>
        </authorList>
    </citation>
    <scope>NUCLEOTIDE SEQUENCE [LARGE SCALE GENOMIC DNA]</scope>
    <source>
        <strain evidence="1 2">BT258</strain>
    </source>
</reference>
<protein>
    <recommendedName>
        <fullName evidence="3">Lipoprotein</fullName>
    </recommendedName>
</protein>
<evidence type="ECO:0000313" key="1">
    <source>
        <dbReference type="EMBL" id="MBK0402153.1"/>
    </source>
</evidence>